<dbReference type="Proteomes" id="UP000028981">
    <property type="component" value="Unassembled WGS sequence"/>
</dbReference>
<gene>
    <name evidence="2" type="ORF">JP75_12490</name>
</gene>
<evidence type="ECO:0000313" key="2">
    <source>
        <dbReference type="EMBL" id="KFL30808.1"/>
    </source>
</evidence>
<dbReference type="EMBL" id="JQGC01000010">
    <property type="protein sequence ID" value="KFL30808.1"/>
    <property type="molecule type" value="Genomic_DNA"/>
</dbReference>
<dbReference type="AlphaFoldDB" id="A0A087M1Q5"/>
<organism evidence="2 3">
    <name type="scientific">Devosia riboflavina</name>
    <dbReference type="NCBI Taxonomy" id="46914"/>
    <lineage>
        <taxon>Bacteria</taxon>
        <taxon>Pseudomonadati</taxon>
        <taxon>Pseudomonadota</taxon>
        <taxon>Alphaproteobacteria</taxon>
        <taxon>Hyphomicrobiales</taxon>
        <taxon>Devosiaceae</taxon>
        <taxon>Devosia</taxon>
    </lineage>
</organism>
<keyword evidence="3" id="KW-1185">Reference proteome</keyword>
<evidence type="ECO:0000313" key="3">
    <source>
        <dbReference type="Proteomes" id="UP000028981"/>
    </source>
</evidence>
<protein>
    <recommendedName>
        <fullName evidence="1">Beta-lactamase-related domain-containing protein</fullName>
    </recommendedName>
</protein>
<dbReference type="Gene3D" id="3.40.710.10">
    <property type="entry name" value="DD-peptidase/beta-lactamase superfamily"/>
    <property type="match status" value="1"/>
</dbReference>
<dbReference type="OrthoDB" id="9808046at2"/>
<reference evidence="2 3" key="1">
    <citation type="submission" date="2014-08" db="EMBL/GenBank/DDBJ databases">
        <authorList>
            <person name="Hassan Y.I."/>
            <person name="Lepp D."/>
            <person name="Zhou T."/>
        </authorList>
    </citation>
    <scope>NUCLEOTIDE SEQUENCE [LARGE SCALE GENOMIC DNA]</scope>
    <source>
        <strain evidence="2 3">IFO13584</strain>
    </source>
</reference>
<feature type="domain" description="Beta-lactamase-related" evidence="1">
    <location>
        <begin position="6"/>
        <end position="348"/>
    </location>
</feature>
<dbReference type="InterPro" id="IPR012338">
    <property type="entry name" value="Beta-lactam/transpept-like"/>
</dbReference>
<proteinExistence type="predicted"/>
<dbReference type="PANTHER" id="PTHR43283:SF3">
    <property type="entry name" value="BETA-LACTAMASE FAMILY PROTEIN (AFU_ORTHOLOGUE AFUA_5G07500)"/>
    <property type="match status" value="1"/>
</dbReference>
<dbReference type="SUPFAM" id="SSF56601">
    <property type="entry name" value="beta-lactamase/transpeptidase-like"/>
    <property type="match status" value="1"/>
</dbReference>
<dbReference type="STRING" id="46914.JP75_12490"/>
<dbReference type="Pfam" id="PF00144">
    <property type="entry name" value="Beta-lactamase"/>
    <property type="match status" value="1"/>
</dbReference>
<dbReference type="InterPro" id="IPR001466">
    <property type="entry name" value="Beta-lactam-related"/>
</dbReference>
<sequence>MGARVNAVMDEAVSGNKIVGSELIVYRHGELILRRTAGHFDRKAGVPMIENAIYRLASVTKPIVAATALAMIDKGLLRLDDLVSKHLDYFTPKLEDGSPAPITIHHLLTHTSGLAYGYADETISTGLGPTDKDFRTNFSKVAAAPLLFAPGTGWTYSVAIDVLGAVLAAVQGGSLQDAVHAHITGPLGMDETGFFVADKARLATPYADGTPEPTVMTDPQFVAGEDGGTVMFSPSRIFSDKAFQSGGAGMAGTPENIAKFLETLRKGGGSVLKPETVALGFSNRIGDIFRQDQGQRFGYFGAIVDDPEAAASPSAKGTINWGGVYGHSWLVDPANAITIVSMSNTALEGCTGRYPKDLIRAVYADLN</sequence>
<comment type="caution">
    <text evidence="2">The sequence shown here is derived from an EMBL/GenBank/DDBJ whole genome shotgun (WGS) entry which is preliminary data.</text>
</comment>
<name>A0A087M1Q5_9HYPH</name>
<evidence type="ECO:0000259" key="1">
    <source>
        <dbReference type="Pfam" id="PF00144"/>
    </source>
</evidence>
<dbReference type="InterPro" id="IPR050789">
    <property type="entry name" value="Diverse_Enzym_Activities"/>
</dbReference>
<accession>A0A087M1Q5</accession>
<dbReference type="PANTHER" id="PTHR43283">
    <property type="entry name" value="BETA-LACTAMASE-RELATED"/>
    <property type="match status" value="1"/>
</dbReference>
<dbReference type="RefSeq" id="WP_035083208.1">
    <property type="nucleotide sequence ID" value="NZ_JQGC01000010.1"/>
</dbReference>